<feature type="compositionally biased region" description="Low complexity" evidence="1">
    <location>
        <begin position="88"/>
        <end position="102"/>
    </location>
</feature>
<feature type="compositionally biased region" description="Basic residues" evidence="1">
    <location>
        <begin position="57"/>
        <end position="67"/>
    </location>
</feature>
<sequence>MTSEATMAQRRPAGELSGPLTRDLSAVLYKLHQAAVRALLILRGENLDTPCVNARKPSSRRGRKKKKVGEPRGKKQKDNPIIHKEQSSQHQNSSSSIDATSSNEKEQSGRQFDISDAWNEDISHFIGVAGVDTICGSVDASRALQREYKGDLVHDLDRIIRLRQAIKLIKDYLVQILDLRRKARLVLTIEYRCALS</sequence>
<dbReference type="Proteomes" id="UP000035642">
    <property type="component" value="Unassembled WGS sequence"/>
</dbReference>
<organism evidence="2 3">
    <name type="scientific">Angiostrongylus cantonensis</name>
    <name type="common">Rat lungworm</name>
    <dbReference type="NCBI Taxonomy" id="6313"/>
    <lineage>
        <taxon>Eukaryota</taxon>
        <taxon>Metazoa</taxon>
        <taxon>Ecdysozoa</taxon>
        <taxon>Nematoda</taxon>
        <taxon>Chromadorea</taxon>
        <taxon>Rhabditida</taxon>
        <taxon>Rhabditina</taxon>
        <taxon>Rhabditomorpha</taxon>
        <taxon>Strongyloidea</taxon>
        <taxon>Metastrongylidae</taxon>
        <taxon>Angiostrongylus</taxon>
    </lineage>
</organism>
<dbReference type="WBParaSite" id="ACAC_0001298501-mRNA-1">
    <property type="protein sequence ID" value="ACAC_0001298501-mRNA-1"/>
    <property type="gene ID" value="ACAC_0001298501"/>
</dbReference>
<dbReference type="AlphaFoldDB" id="A0A0K0DMQ2"/>
<name>A0A0K0DMQ2_ANGCA</name>
<keyword evidence="2" id="KW-1185">Reference proteome</keyword>
<evidence type="ECO:0000313" key="3">
    <source>
        <dbReference type="WBParaSite" id="ACAC_0001298501-mRNA-1"/>
    </source>
</evidence>
<reference evidence="2" key="1">
    <citation type="submission" date="2012-09" db="EMBL/GenBank/DDBJ databases">
        <authorList>
            <person name="Martin A.A."/>
        </authorList>
    </citation>
    <scope>NUCLEOTIDE SEQUENCE</scope>
</reference>
<feature type="compositionally biased region" description="Basic and acidic residues" evidence="1">
    <location>
        <begin position="68"/>
        <end position="87"/>
    </location>
</feature>
<protein>
    <submittedName>
        <fullName evidence="3">Protein-serine/threonine phosphatase</fullName>
    </submittedName>
</protein>
<accession>A0A0K0DMQ2</accession>
<evidence type="ECO:0000256" key="1">
    <source>
        <dbReference type="SAM" id="MobiDB-lite"/>
    </source>
</evidence>
<evidence type="ECO:0000313" key="2">
    <source>
        <dbReference type="Proteomes" id="UP000035642"/>
    </source>
</evidence>
<feature type="region of interest" description="Disordered" evidence="1">
    <location>
        <begin position="50"/>
        <end position="110"/>
    </location>
</feature>
<reference evidence="3" key="2">
    <citation type="submission" date="2017-02" db="UniProtKB">
        <authorList>
            <consortium name="WormBaseParasite"/>
        </authorList>
    </citation>
    <scope>IDENTIFICATION</scope>
</reference>
<proteinExistence type="predicted"/>